<comment type="caution">
    <text evidence="1">The sequence shown here is derived from an EMBL/GenBank/DDBJ whole genome shotgun (WGS) entry which is preliminary data.</text>
</comment>
<protein>
    <submittedName>
        <fullName evidence="1">Uncharacterized protein</fullName>
    </submittedName>
</protein>
<reference evidence="1 2" key="1">
    <citation type="submission" date="2011-02" db="EMBL/GenBank/DDBJ databases">
        <authorList>
            <person name="Muzny D."/>
            <person name="Qin X."/>
            <person name="Deng J."/>
            <person name="Jiang H."/>
            <person name="Liu Y."/>
            <person name="Qu J."/>
            <person name="Song X.-Z."/>
            <person name="Zhang L."/>
            <person name="Thornton R."/>
            <person name="Coyle M."/>
            <person name="Francisco L."/>
            <person name="Jackson L."/>
            <person name="Javaid M."/>
            <person name="Korchina V."/>
            <person name="Kovar C."/>
            <person name="Mata R."/>
            <person name="Mathew T."/>
            <person name="Ngo R."/>
            <person name="Nguyen L."/>
            <person name="Nguyen N."/>
            <person name="Okwuonu G."/>
            <person name="Ongeri F."/>
            <person name="Pham C."/>
            <person name="Simmons D."/>
            <person name="Wilczek-Boney K."/>
            <person name="Hale W."/>
            <person name="Jakkamsetti A."/>
            <person name="Pham P."/>
            <person name="Ruth R."/>
            <person name="San Lucas F."/>
            <person name="Warren J."/>
            <person name="Zhang J."/>
            <person name="Zhao Z."/>
            <person name="Zhou C."/>
            <person name="Zhu D."/>
            <person name="Lee S."/>
            <person name="Bess C."/>
            <person name="Blankenburg K."/>
            <person name="Forbes L."/>
            <person name="Fu Q."/>
            <person name="Gubbala S."/>
            <person name="Hirani K."/>
            <person name="Jayaseelan J.C."/>
            <person name="Lara F."/>
            <person name="Munidasa M."/>
            <person name="Palculict T."/>
            <person name="Patil S."/>
            <person name="Pu L.-L."/>
            <person name="Saada N."/>
            <person name="Tang L."/>
            <person name="Weissenberger G."/>
            <person name="Zhu Y."/>
            <person name="Hemphill L."/>
            <person name="Shang Y."/>
            <person name="Youmans B."/>
            <person name="Ayvaz T."/>
            <person name="Ross M."/>
            <person name="Santibanez J."/>
            <person name="Aqrawi P."/>
            <person name="Gross S."/>
            <person name="Joshi V."/>
            <person name="Fowler G."/>
            <person name="Nazareth L."/>
            <person name="Reid J."/>
            <person name="Worley K."/>
            <person name="Petrosino J."/>
            <person name="Highlander S."/>
            <person name="Gibbs R."/>
        </authorList>
    </citation>
    <scope>NUCLEOTIDE SEQUENCE [LARGE SCALE GENOMIC DNA]</scope>
    <source>
        <strain evidence="1 2">DSM 19965</strain>
    </source>
</reference>
<evidence type="ECO:0000313" key="1">
    <source>
        <dbReference type="EMBL" id="EGF15830.1"/>
    </source>
</evidence>
<dbReference type="HOGENOM" id="CLU_2563650_0_0_9"/>
<name>F2BVN4_9FIRM</name>
<dbReference type="Proteomes" id="UP000003503">
    <property type="component" value="Unassembled WGS sequence"/>
</dbReference>
<feature type="non-terminal residue" evidence="1">
    <location>
        <position position="1"/>
    </location>
</feature>
<accession>F2BVN4</accession>
<sequence length="81" mass="9135">AGNKNGNFSFYGGIIRGKLGIGTAYTKDKWKFLFDAYDLDKITLRARGQYKFYPNLYGIGQFILPEDRIGGGTYVGLSYTY</sequence>
<keyword evidence="2" id="KW-1185">Reference proteome</keyword>
<dbReference type="AlphaFoldDB" id="F2BVN4"/>
<dbReference type="STRING" id="888062.HMPREF9083_0251"/>
<proteinExistence type="predicted"/>
<gene>
    <name evidence="1" type="ORF">HMPREF9083_0251</name>
</gene>
<evidence type="ECO:0000313" key="2">
    <source>
        <dbReference type="Proteomes" id="UP000003503"/>
    </source>
</evidence>
<organism evidence="1 2">
    <name type="scientific">Dialister micraerophilus DSM 19965</name>
    <dbReference type="NCBI Taxonomy" id="888062"/>
    <lineage>
        <taxon>Bacteria</taxon>
        <taxon>Bacillati</taxon>
        <taxon>Bacillota</taxon>
        <taxon>Negativicutes</taxon>
        <taxon>Veillonellales</taxon>
        <taxon>Veillonellaceae</taxon>
        <taxon>Dialister</taxon>
    </lineage>
</organism>
<dbReference type="EMBL" id="AFBB01000003">
    <property type="protein sequence ID" value="EGF15830.1"/>
    <property type="molecule type" value="Genomic_DNA"/>
</dbReference>